<dbReference type="Gene3D" id="3.40.1110.10">
    <property type="entry name" value="Calcium-transporting ATPase, cytoplasmic domain N"/>
    <property type="match status" value="1"/>
</dbReference>
<feature type="transmembrane region" description="Helical" evidence="21">
    <location>
        <begin position="237"/>
        <end position="257"/>
    </location>
</feature>
<evidence type="ECO:0000313" key="24">
    <source>
        <dbReference type="Proteomes" id="UP000027946"/>
    </source>
</evidence>
<dbReference type="SUPFAM" id="SSF55008">
    <property type="entry name" value="HMA, heavy metal-associated domain"/>
    <property type="match status" value="2"/>
</dbReference>
<evidence type="ECO:0000256" key="8">
    <source>
        <dbReference type="ARBA" id="ARBA00022737"/>
    </source>
</evidence>
<evidence type="ECO:0000256" key="18">
    <source>
        <dbReference type="ARBA" id="ARBA00029719"/>
    </source>
</evidence>
<dbReference type="InterPro" id="IPR001757">
    <property type="entry name" value="P_typ_ATPase"/>
</dbReference>
<gene>
    <name evidence="23" type="primary">copA</name>
    <name evidence="23" type="ORF">CLIT_20c00240</name>
</gene>
<feature type="transmembrane region" description="Helical" evidence="21">
    <location>
        <begin position="165"/>
        <end position="186"/>
    </location>
</feature>
<dbReference type="FunFam" id="3.40.50.1000:FF:000333">
    <property type="entry name" value="Copper-transporting ATPase 2"/>
    <property type="match status" value="1"/>
</dbReference>
<dbReference type="InterPro" id="IPR027256">
    <property type="entry name" value="P-typ_ATPase_IB"/>
</dbReference>
<feature type="transmembrane region" description="Helical" evidence="21">
    <location>
        <begin position="787"/>
        <end position="806"/>
    </location>
</feature>
<evidence type="ECO:0000256" key="10">
    <source>
        <dbReference type="ARBA" id="ARBA00022796"/>
    </source>
</evidence>
<dbReference type="FunFam" id="2.70.150.10:FF:000002">
    <property type="entry name" value="Copper-transporting ATPase 1, putative"/>
    <property type="match status" value="1"/>
</dbReference>
<evidence type="ECO:0000256" key="14">
    <source>
        <dbReference type="ARBA" id="ARBA00022989"/>
    </source>
</evidence>
<keyword evidence="9 21" id="KW-0547">Nucleotide-binding</keyword>
<evidence type="ECO:0000256" key="20">
    <source>
        <dbReference type="ARBA" id="ARBA00049289"/>
    </source>
</evidence>
<dbReference type="FunFam" id="3.30.70.100:FF:000005">
    <property type="entry name" value="Copper-exporting P-type ATPase A"/>
    <property type="match status" value="2"/>
</dbReference>
<dbReference type="InterPro" id="IPR017969">
    <property type="entry name" value="Heavy-metal-associated_CS"/>
</dbReference>
<dbReference type="InterPro" id="IPR023214">
    <property type="entry name" value="HAD_sf"/>
</dbReference>
<dbReference type="PROSITE" id="PS00154">
    <property type="entry name" value="ATPASE_E1_E2"/>
    <property type="match status" value="1"/>
</dbReference>
<reference evidence="23 24" key="1">
    <citation type="submission" date="2014-03" db="EMBL/GenBank/DDBJ databases">
        <title>Genome sequence of Clostridium litorale W6, DSM 5388.</title>
        <authorList>
            <person name="Poehlein A."/>
            <person name="Jagirdar A."/>
            <person name="Khonsari B."/>
            <person name="Chibani C.M."/>
            <person name="Gutierrez Gutierrez D.A."/>
            <person name="Davydova E."/>
            <person name="Alghaithi H.S."/>
            <person name="Nair K.P."/>
            <person name="Dhamotharan K."/>
            <person name="Chandran L."/>
            <person name="G W."/>
            <person name="Daniel R."/>
        </authorList>
    </citation>
    <scope>NUCLEOTIDE SEQUENCE [LARGE SCALE GENOMIC DNA]</scope>
    <source>
        <strain evidence="23 24">W6</strain>
    </source>
</reference>
<dbReference type="PROSITE" id="PS50846">
    <property type="entry name" value="HMA_2"/>
    <property type="match status" value="2"/>
</dbReference>
<keyword evidence="13" id="KW-1278">Translocase</keyword>
<dbReference type="GO" id="GO:0005524">
    <property type="term" value="F:ATP binding"/>
    <property type="evidence" value="ECO:0007669"/>
    <property type="project" value="UniProtKB-UniRule"/>
</dbReference>
<keyword evidence="23" id="KW-0378">Hydrolase</keyword>
<dbReference type="CDD" id="cd00371">
    <property type="entry name" value="HMA"/>
    <property type="match status" value="2"/>
</dbReference>
<dbReference type="AlphaFoldDB" id="A0A069RBD5"/>
<dbReference type="InterPro" id="IPR006121">
    <property type="entry name" value="HMA_dom"/>
</dbReference>
<dbReference type="InterPro" id="IPR006122">
    <property type="entry name" value="HMA_Cu_ion-bd"/>
</dbReference>
<dbReference type="Pfam" id="PF00403">
    <property type="entry name" value="HMA"/>
    <property type="match status" value="2"/>
</dbReference>
<comment type="similarity">
    <text evidence="2 21">Belongs to the cation transport ATPase (P-type) (TC 3.A.3) family. Type IB subfamily.</text>
</comment>
<evidence type="ECO:0000256" key="5">
    <source>
        <dbReference type="ARBA" id="ARBA00022448"/>
    </source>
</evidence>
<dbReference type="InterPro" id="IPR059000">
    <property type="entry name" value="ATPase_P-type_domA"/>
</dbReference>
<dbReference type="EC" id="7.2.2.8" evidence="3"/>
<evidence type="ECO:0000256" key="17">
    <source>
        <dbReference type="ARBA" id="ARBA00023136"/>
    </source>
</evidence>
<dbReference type="InterPro" id="IPR008250">
    <property type="entry name" value="ATPase_P-typ_transduc_dom_A_sf"/>
</dbReference>
<evidence type="ECO:0000256" key="21">
    <source>
        <dbReference type="RuleBase" id="RU362081"/>
    </source>
</evidence>
<dbReference type="InterPro" id="IPR036412">
    <property type="entry name" value="HAD-like_sf"/>
</dbReference>
<evidence type="ECO:0000256" key="1">
    <source>
        <dbReference type="ARBA" id="ARBA00004651"/>
    </source>
</evidence>
<evidence type="ECO:0000256" key="2">
    <source>
        <dbReference type="ARBA" id="ARBA00006024"/>
    </source>
</evidence>
<comment type="caution">
    <text evidence="23">The sequence shown here is derived from an EMBL/GenBank/DDBJ whole genome shotgun (WGS) entry which is preliminary data.</text>
</comment>
<dbReference type="STRING" id="1121324.CLIT_20c00240"/>
<dbReference type="GO" id="GO:0140581">
    <property type="term" value="F:P-type monovalent copper transporter activity"/>
    <property type="evidence" value="ECO:0007669"/>
    <property type="project" value="UniProtKB-EC"/>
</dbReference>
<dbReference type="GO" id="GO:0016887">
    <property type="term" value="F:ATP hydrolysis activity"/>
    <property type="evidence" value="ECO:0007669"/>
    <property type="project" value="InterPro"/>
</dbReference>
<feature type="transmembrane region" description="Helical" evidence="21">
    <location>
        <begin position="263"/>
        <end position="282"/>
    </location>
</feature>
<evidence type="ECO:0000256" key="9">
    <source>
        <dbReference type="ARBA" id="ARBA00022741"/>
    </source>
</evidence>
<feature type="domain" description="HMA" evidence="22">
    <location>
        <begin position="2"/>
        <end position="68"/>
    </location>
</feature>
<keyword evidence="8" id="KW-0677">Repeat</keyword>
<evidence type="ECO:0000256" key="15">
    <source>
        <dbReference type="ARBA" id="ARBA00023008"/>
    </source>
</evidence>
<dbReference type="SUPFAM" id="SSF56784">
    <property type="entry name" value="HAD-like"/>
    <property type="match status" value="1"/>
</dbReference>
<keyword evidence="11 21" id="KW-0067">ATP-binding</keyword>
<dbReference type="Pfam" id="PF00702">
    <property type="entry name" value="Hydrolase"/>
    <property type="match status" value="1"/>
</dbReference>
<dbReference type="InterPro" id="IPR023298">
    <property type="entry name" value="ATPase_P-typ_TM_dom_sf"/>
</dbReference>
<dbReference type="GO" id="GO:0005886">
    <property type="term" value="C:plasma membrane"/>
    <property type="evidence" value="ECO:0007669"/>
    <property type="project" value="UniProtKB-SubCell"/>
</dbReference>
<keyword evidence="17 21" id="KW-0472">Membrane</keyword>
<comment type="catalytic activity">
    <reaction evidence="20">
        <text>Cu(+)(in) + ATP + H2O = Cu(+)(out) + ADP + phosphate + H(+)</text>
        <dbReference type="Rhea" id="RHEA:25792"/>
        <dbReference type="ChEBI" id="CHEBI:15377"/>
        <dbReference type="ChEBI" id="CHEBI:15378"/>
        <dbReference type="ChEBI" id="CHEBI:30616"/>
        <dbReference type="ChEBI" id="CHEBI:43474"/>
        <dbReference type="ChEBI" id="CHEBI:49552"/>
        <dbReference type="ChEBI" id="CHEBI:456216"/>
        <dbReference type="EC" id="7.2.2.8"/>
    </reaction>
</comment>
<protein>
    <recommendedName>
        <fullName evidence="4">Copper-exporting P-type ATPase</fullName>
        <ecNumber evidence="3">7.2.2.8</ecNumber>
    </recommendedName>
    <alternativeName>
        <fullName evidence="18">Copper-exporting P-type ATPase A</fullName>
    </alternativeName>
    <alternativeName>
        <fullName evidence="19">Cu(+)-exporting ATPase</fullName>
    </alternativeName>
</protein>
<dbReference type="InterPro" id="IPR044492">
    <property type="entry name" value="P_typ_ATPase_HD_dom"/>
</dbReference>
<dbReference type="EMBL" id="JJMM01000020">
    <property type="protein sequence ID" value="KDR94379.1"/>
    <property type="molecule type" value="Genomic_DNA"/>
</dbReference>
<name>A0A069RBD5_PEPLI</name>
<keyword evidence="7 21" id="KW-0479">Metal-binding</keyword>
<keyword evidence="21" id="KW-1003">Cell membrane</keyword>
<dbReference type="Gene3D" id="3.40.50.1000">
    <property type="entry name" value="HAD superfamily/HAD-like"/>
    <property type="match status" value="1"/>
</dbReference>
<keyword evidence="6 21" id="KW-0812">Transmembrane</keyword>
<dbReference type="PANTHER" id="PTHR43520">
    <property type="entry name" value="ATP7, ISOFORM B"/>
    <property type="match status" value="1"/>
</dbReference>
<dbReference type="PANTHER" id="PTHR43520:SF8">
    <property type="entry name" value="P-TYPE CU(+) TRANSPORTER"/>
    <property type="match status" value="1"/>
</dbReference>
<evidence type="ECO:0000313" key="23">
    <source>
        <dbReference type="EMBL" id="KDR94379.1"/>
    </source>
</evidence>
<dbReference type="PROSITE" id="PS01047">
    <property type="entry name" value="HMA_1"/>
    <property type="match status" value="1"/>
</dbReference>
<feature type="transmembrane region" description="Helical" evidence="21">
    <location>
        <begin position="759"/>
        <end position="781"/>
    </location>
</feature>
<dbReference type="Proteomes" id="UP000027946">
    <property type="component" value="Unassembled WGS sequence"/>
</dbReference>
<dbReference type="GO" id="GO:0055070">
    <property type="term" value="P:copper ion homeostasis"/>
    <property type="evidence" value="ECO:0007669"/>
    <property type="project" value="TreeGrafter"/>
</dbReference>
<evidence type="ECO:0000256" key="7">
    <source>
        <dbReference type="ARBA" id="ARBA00022723"/>
    </source>
</evidence>
<dbReference type="GO" id="GO:0043682">
    <property type="term" value="F:P-type divalent copper transporter activity"/>
    <property type="evidence" value="ECO:0007669"/>
    <property type="project" value="TreeGrafter"/>
</dbReference>
<proteinExistence type="inferred from homology"/>
<dbReference type="NCBIfam" id="TIGR00003">
    <property type="entry name" value="copper ion binding protein"/>
    <property type="match status" value="2"/>
</dbReference>
<keyword evidence="24" id="KW-1185">Reference proteome</keyword>
<dbReference type="GO" id="GO:0005507">
    <property type="term" value="F:copper ion binding"/>
    <property type="evidence" value="ECO:0007669"/>
    <property type="project" value="InterPro"/>
</dbReference>
<dbReference type="SUPFAM" id="SSF81653">
    <property type="entry name" value="Calcium ATPase, transduction domain A"/>
    <property type="match status" value="1"/>
</dbReference>
<dbReference type="InterPro" id="IPR023299">
    <property type="entry name" value="ATPase_P-typ_cyto_dom_N"/>
</dbReference>
<dbReference type="PRINTS" id="PR00942">
    <property type="entry name" value="CUATPASEI"/>
</dbReference>
<dbReference type="Pfam" id="PF00122">
    <property type="entry name" value="E1-E2_ATPase"/>
    <property type="match status" value="1"/>
</dbReference>
<dbReference type="eggNOG" id="COG2217">
    <property type="taxonomic scope" value="Bacteria"/>
</dbReference>
<keyword evidence="15" id="KW-0186">Copper</keyword>
<dbReference type="PRINTS" id="PR00119">
    <property type="entry name" value="CATATPASE"/>
</dbReference>
<keyword evidence="10" id="KW-0187">Copper transport</keyword>
<organism evidence="23 24">
    <name type="scientific">Peptoclostridium litorale DSM 5388</name>
    <dbReference type="NCBI Taxonomy" id="1121324"/>
    <lineage>
        <taxon>Bacteria</taxon>
        <taxon>Bacillati</taxon>
        <taxon>Bacillota</taxon>
        <taxon>Clostridia</taxon>
        <taxon>Peptostreptococcales</taxon>
        <taxon>Peptoclostridiaceae</taxon>
        <taxon>Peptoclostridium</taxon>
    </lineage>
</organism>
<dbReference type="SFLD" id="SFLDF00027">
    <property type="entry name" value="p-type_atpase"/>
    <property type="match status" value="1"/>
</dbReference>
<feature type="transmembrane region" description="Helical" evidence="21">
    <location>
        <begin position="447"/>
        <end position="468"/>
    </location>
</feature>
<dbReference type="SUPFAM" id="SSF81665">
    <property type="entry name" value="Calcium ATPase, transmembrane domain M"/>
    <property type="match status" value="1"/>
</dbReference>
<evidence type="ECO:0000256" key="13">
    <source>
        <dbReference type="ARBA" id="ARBA00022967"/>
    </source>
</evidence>
<dbReference type="NCBIfam" id="TIGR01525">
    <property type="entry name" value="ATPase-IB_hvy"/>
    <property type="match status" value="1"/>
</dbReference>
<dbReference type="Gene3D" id="3.30.70.100">
    <property type="match status" value="2"/>
</dbReference>
<keyword evidence="5" id="KW-0813">Transport</keyword>
<dbReference type="NCBIfam" id="TIGR01511">
    <property type="entry name" value="ATPase-IB1_Cu"/>
    <property type="match status" value="1"/>
</dbReference>
<evidence type="ECO:0000256" key="4">
    <source>
        <dbReference type="ARBA" id="ARBA00015102"/>
    </source>
</evidence>
<evidence type="ECO:0000256" key="6">
    <source>
        <dbReference type="ARBA" id="ARBA00022692"/>
    </source>
</evidence>
<feature type="domain" description="HMA" evidence="22">
    <location>
        <begin position="74"/>
        <end position="140"/>
    </location>
</feature>
<evidence type="ECO:0000256" key="11">
    <source>
        <dbReference type="ARBA" id="ARBA00022840"/>
    </source>
</evidence>
<dbReference type="PRINTS" id="PR00943">
    <property type="entry name" value="CUATPASE"/>
</dbReference>
<evidence type="ECO:0000259" key="22">
    <source>
        <dbReference type="PROSITE" id="PS50846"/>
    </source>
</evidence>
<dbReference type="SFLD" id="SFLDS00003">
    <property type="entry name" value="Haloacid_Dehalogenase"/>
    <property type="match status" value="1"/>
</dbReference>
<dbReference type="SFLD" id="SFLDG00002">
    <property type="entry name" value="C1.7:_P-type_atpase_like"/>
    <property type="match status" value="1"/>
</dbReference>
<sequence>MAVEKFKVTGMTCAACVSVVEKAVSSIDGVISVSVNLATEDMNVEYDDKRLGVEDIIKAVEKRGYGASLKEDLREITIPIQGMTCASCVRAVEKALSKLDGIKTASVNIATENAKIVYDADEVRISGIKKAIKDAGYEPLDISVESVDSDKEEKERQIRSMKKRFTVAAFFAVPLLYIAMGSMMGLPVPTGISPQHSPLTFAIVQILLVMPIVIAGRKFYTVGIKSLVKMSPNMDSLVAIGTGAAIVYSLYSTYMIWSGNYHYAHNLYFESAGIIITLVMLGKYLESKSKGRTSEAIKKLMGLQPKKAVIVSDGEEIEIPIEEVEKGDVIVVRPGERIPVDGTVVGGHTSIDESMITGESIPVEKAIGDNVIGGTINKQGMIKFEATNVGKDTALSQIIKLVQDAQGSKAPIAKLADIVAGYFVPAVIAVALISSSLWYIIEKNSVFSLTIFISVLVIACPCALGLATPTAIMVGTGKGAEIGILVKSAQALEGAHKINAVVFDKTGTITKGKPQVTDVVSFGMDTDEFLKIVASGEKASEHPLAEAIVRHSNEKNIRLEEVTGFSAVTGKGIIYSVDKKDIALGNKALMDQMGIDVSNVDEYEHMARQGKTVMIAAVDGKVEGLIAVADTIKETSNKAVENLKKMGIEVIMITGDNEVTANAIAGQVGIERVFSHVLPEGKAQKVKQLQEEGKRVAMVGDGINDAPALAMADIGIAIGSGTDIAMESADIVLIKSDILDVPRAISLSKKTITNVKQNLFWAFIYNTIGIPVAAGLLHIWGGPLLNPMIAGAAMAFSSVSVVTNALRLRNVKL</sequence>
<dbReference type="InterPro" id="IPR018303">
    <property type="entry name" value="ATPase_P-typ_P_site"/>
</dbReference>
<evidence type="ECO:0000256" key="19">
    <source>
        <dbReference type="ARBA" id="ARBA00033239"/>
    </source>
</evidence>
<dbReference type="Gene3D" id="2.70.150.10">
    <property type="entry name" value="Calcium-transporting ATPase, cytoplasmic transduction domain A"/>
    <property type="match status" value="1"/>
</dbReference>
<feature type="transmembrane region" description="Helical" evidence="21">
    <location>
        <begin position="419"/>
        <end position="441"/>
    </location>
</feature>
<feature type="transmembrane region" description="Helical" evidence="21">
    <location>
        <begin position="198"/>
        <end position="216"/>
    </location>
</feature>
<keyword evidence="16" id="KW-0406">Ion transport</keyword>
<dbReference type="NCBIfam" id="TIGR01494">
    <property type="entry name" value="ATPase_P-type"/>
    <property type="match status" value="1"/>
</dbReference>
<accession>A0A069RBD5</accession>
<evidence type="ECO:0000256" key="16">
    <source>
        <dbReference type="ARBA" id="ARBA00023065"/>
    </source>
</evidence>
<keyword evidence="14 21" id="KW-1133">Transmembrane helix</keyword>
<dbReference type="CDD" id="cd02094">
    <property type="entry name" value="P-type_ATPase_Cu-like"/>
    <property type="match status" value="1"/>
</dbReference>
<keyword evidence="12" id="KW-0460">Magnesium</keyword>
<dbReference type="InterPro" id="IPR036163">
    <property type="entry name" value="HMA_dom_sf"/>
</dbReference>
<evidence type="ECO:0000256" key="12">
    <source>
        <dbReference type="ARBA" id="ARBA00022842"/>
    </source>
</evidence>
<evidence type="ECO:0000256" key="3">
    <source>
        <dbReference type="ARBA" id="ARBA00012517"/>
    </source>
</evidence>
<comment type="subcellular location">
    <subcellularLocation>
        <location evidence="1">Cell membrane</location>
        <topology evidence="1">Multi-pass membrane protein</topology>
    </subcellularLocation>
</comment>